<keyword evidence="4" id="KW-1185">Reference proteome</keyword>
<dbReference type="GO" id="GO:0003676">
    <property type="term" value="F:nucleic acid binding"/>
    <property type="evidence" value="ECO:0007669"/>
    <property type="project" value="InterPro"/>
</dbReference>
<dbReference type="RefSeq" id="WP_185175186.1">
    <property type="nucleotide sequence ID" value="NZ_CP059404.1"/>
</dbReference>
<dbReference type="InterPro" id="IPR003615">
    <property type="entry name" value="HNH_nuc"/>
</dbReference>
<evidence type="ECO:0000313" key="3">
    <source>
        <dbReference type="EMBL" id="QNE88796.1"/>
    </source>
</evidence>
<accession>A0A7G7CMI0</accession>
<organism evidence="3 4">
    <name type="scientific">Corynebacterium incognita</name>
    <dbReference type="NCBI Taxonomy" id="2754725"/>
    <lineage>
        <taxon>Bacteria</taxon>
        <taxon>Bacillati</taxon>
        <taxon>Actinomycetota</taxon>
        <taxon>Actinomycetes</taxon>
        <taxon>Mycobacteriales</taxon>
        <taxon>Corynebacteriaceae</taxon>
        <taxon>Corynebacterium</taxon>
    </lineage>
</organism>
<comment type="similarity">
    <text evidence="1">Belongs to the Rv1128c/1148c/1588c/1702c/1945/3466 family.</text>
</comment>
<dbReference type="GO" id="GO:0008270">
    <property type="term" value="F:zinc ion binding"/>
    <property type="evidence" value="ECO:0007669"/>
    <property type="project" value="InterPro"/>
</dbReference>
<reference evidence="3 4" key="1">
    <citation type="submission" date="2020-07" db="EMBL/GenBank/DDBJ databases">
        <title>Complete genome and description of Corynebacterium incognita strain Marseille-Q3630 sp. nov.</title>
        <authorList>
            <person name="Boxberger M."/>
        </authorList>
    </citation>
    <scope>NUCLEOTIDE SEQUENCE [LARGE SCALE GENOMIC DNA]</scope>
    <source>
        <strain evidence="3 4">Marseille-Q3630</strain>
    </source>
</reference>
<evidence type="ECO:0000259" key="2">
    <source>
        <dbReference type="SMART" id="SM00507"/>
    </source>
</evidence>
<gene>
    <name evidence="3" type="ORF">H0194_06785</name>
</gene>
<dbReference type="Gene3D" id="1.10.30.50">
    <property type="match status" value="1"/>
</dbReference>
<dbReference type="Proteomes" id="UP000515743">
    <property type="component" value="Chromosome"/>
</dbReference>
<dbReference type="GO" id="GO:0004519">
    <property type="term" value="F:endonuclease activity"/>
    <property type="evidence" value="ECO:0007669"/>
    <property type="project" value="InterPro"/>
</dbReference>
<sequence length="455" mass="50125">MDRTSEAIGREVANVVAAMNRLRTLVQNVDGVEFSTTHQHFEELERTLDTKATIDAAFAFVADRADAGRMVSSSRTIDYLMKRLRLTHHEATARLSNGNRLFAPAPEPEPEDDAAVEEHTALLELRLKASKGDAVPEKMATMIERELKNLSPKAQPGPHRLRVRATDLGKEKSYTFVRDWLRRQIRQANESARENNPFSALAKRRLAFSRPDADGGIFINGYVDAATAAMLKSAFAPARNAGSADLSPAEDCRTFEQRMADQLAHIVGSFLSASQNPQHGIGSVVMTTTLEDVENLSPSTRLATSAGVELNPLDALRIGAARHDFLCVVDEQGVPLDLRRTKRTASVWQKLALAASELVCTHPDCSRPWVECDVHHLQAWSFGGMTDLKNLTLLCRAHHVNNNDRRNGANNMGHAERCPITGRVGFRDPTTGRILLNDHPAAKDAAGQRAVRRIA</sequence>
<dbReference type="EMBL" id="CP059404">
    <property type="protein sequence ID" value="QNE88796.1"/>
    <property type="molecule type" value="Genomic_DNA"/>
</dbReference>
<dbReference type="Pfam" id="PF01844">
    <property type="entry name" value="HNH"/>
    <property type="match status" value="1"/>
</dbReference>
<dbReference type="InterPro" id="IPR003870">
    <property type="entry name" value="DUF222"/>
</dbReference>
<dbReference type="SMART" id="SM00507">
    <property type="entry name" value="HNHc"/>
    <property type="match status" value="1"/>
</dbReference>
<dbReference type="InterPro" id="IPR002711">
    <property type="entry name" value="HNH"/>
</dbReference>
<name>A0A7G7CMI0_9CORY</name>
<evidence type="ECO:0000256" key="1">
    <source>
        <dbReference type="ARBA" id="ARBA00023450"/>
    </source>
</evidence>
<evidence type="ECO:0000313" key="4">
    <source>
        <dbReference type="Proteomes" id="UP000515743"/>
    </source>
</evidence>
<dbReference type="CDD" id="cd00085">
    <property type="entry name" value="HNHc"/>
    <property type="match status" value="1"/>
</dbReference>
<protein>
    <submittedName>
        <fullName evidence="3">DUF222 domain-containing protein</fullName>
    </submittedName>
</protein>
<dbReference type="Pfam" id="PF02720">
    <property type="entry name" value="DUF222"/>
    <property type="match status" value="1"/>
</dbReference>
<dbReference type="AlphaFoldDB" id="A0A7G7CMI0"/>
<feature type="domain" description="HNH nuclease" evidence="2">
    <location>
        <begin position="348"/>
        <end position="400"/>
    </location>
</feature>
<dbReference type="KEGG" id="cik:H0194_06785"/>
<proteinExistence type="inferred from homology"/>